<dbReference type="Pfam" id="PF13031">
    <property type="entry name" value="DUF3892"/>
    <property type="match status" value="1"/>
</dbReference>
<evidence type="ECO:0000313" key="2">
    <source>
        <dbReference type="Proteomes" id="UP000063308"/>
    </source>
</evidence>
<organism evidence="1 2">
    <name type="scientific">Bradyrhizobium diazoefficiens</name>
    <dbReference type="NCBI Taxonomy" id="1355477"/>
    <lineage>
        <taxon>Bacteria</taxon>
        <taxon>Pseudomonadati</taxon>
        <taxon>Pseudomonadota</taxon>
        <taxon>Alphaproteobacteria</taxon>
        <taxon>Hyphomicrobiales</taxon>
        <taxon>Nitrobacteraceae</taxon>
        <taxon>Bradyrhizobium</taxon>
    </lineage>
</organism>
<proteinExistence type="predicted"/>
<dbReference type="RefSeq" id="WP_028154453.1">
    <property type="nucleotide sequence ID" value="NZ_JAFCKD010000310.1"/>
</dbReference>
<dbReference type="InterPro" id="IPR024997">
    <property type="entry name" value="DUF3892"/>
</dbReference>
<protein>
    <recommendedName>
        <fullName evidence="3">DUF3892 domain-containing protein</fullName>
    </recommendedName>
</protein>
<evidence type="ECO:0000313" key="1">
    <source>
        <dbReference type="EMBL" id="BAR63214.1"/>
    </source>
</evidence>
<geneLocation type="plasmid" evidence="2">
    <name>pNK6b DNA</name>
</geneLocation>
<keyword evidence="1" id="KW-0614">Plasmid</keyword>
<name>A0A0E4BX27_9BRAD</name>
<sequence>MARLARVRCIDKTDRTKPHERISSIGGVYSNGSHWKQSVVQTIRDIESGAWEFYVQEDGLTAGLIVAKHEGHKYIKTTADGIQPDSLLSLAECPPVFSL</sequence>
<evidence type="ECO:0008006" key="3">
    <source>
        <dbReference type="Google" id="ProtNLM"/>
    </source>
</evidence>
<dbReference type="EMBL" id="AP014686">
    <property type="protein sequence ID" value="BAR63214.1"/>
    <property type="molecule type" value="Genomic_DNA"/>
</dbReference>
<dbReference type="AlphaFoldDB" id="A0A0E4BX27"/>
<accession>A0A0E4BX27</accession>
<reference evidence="1 2" key="1">
    <citation type="submission" date="2014-11" db="EMBL/GenBank/DDBJ databases">
        <title>Symbiosis island explosion on the genome of extra-slow-growing strains of soybean bradyrhizobia with massive insertion sequences.</title>
        <authorList>
            <person name="Iida T."/>
            <person name="Minamisawa K."/>
        </authorList>
    </citation>
    <scope>NUCLEOTIDE SEQUENCE [LARGE SCALE GENOMIC DNA]</scope>
    <source>
        <strain evidence="1 2">NK6</strain>
        <plasmid evidence="2">pNK6b DNA</plasmid>
    </source>
</reference>
<dbReference type="Proteomes" id="UP000063308">
    <property type="component" value="Plasmid pNK6b"/>
</dbReference>
<gene>
    <name evidence="1" type="ORF">NK6_b_20</name>
</gene>